<evidence type="ECO:0000313" key="12">
    <source>
        <dbReference type="Proteomes" id="UP000270487"/>
    </source>
</evidence>
<evidence type="ECO:0000256" key="5">
    <source>
        <dbReference type="ARBA" id="ARBA00022764"/>
    </source>
</evidence>
<reference evidence="11 12" key="1">
    <citation type="submission" date="2018-12" db="EMBL/GenBank/DDBJ databases">
        <authorList>
            <consortium name="Pathogen Informatics"/>
        </authorList>
    </citation>
    <scope>NUCLEOTIDE SEQUENCE [LARGE SCALE GENOMIC DNA]</scope>
    <source>
        <strain evidence="11 12">NCTC13193</strain>
    </source>
</reference>
<accession>A0A3S4WFT3</accession>
<dbReference type="InterPro" id="IPR001829">
    <property type="entry name" value="Pili_assmbl_chaperone_bac"/>
</dbReference>
<dbReference type="AlphaFoldDB" id="A0A3S4WFT3"/>
<evidence type="ECO:0000256" key="1">
    <source>
        <dbReference type="ARBA" id="ARBA00004418"/>
    </source>
</evidence>
<dbReference type="GO" id="GO:0030288">
    <property type="term" value="C:outer membrane-bounded periplasmic space"/>
    <property type="evidence" value="ECO:0007669"/>
    <property type="project" value="InterPro"/>
</dbReference>
<organism evidence="11 12">
    <name type="scientific">Serratia fonticola</name>
    <dbReference type="NCBI Taxonomy" id="47917"/>
    <lineage>
        <taxon>Bacteria</taxon>
        <taxon>Pseudomonadati</taxon>
        <taxon>Pseudomonadota</taxon>
        <taxon>Gammaproteobacteria</taxon>
        <taxon>Enterobacterales</taxon>
        <taxon>Yersiniaceae</taxon>
        <taxon>Serratia</taxon>
    </lineage>
</organism>
<gene>
    <name evidence="11" type="primary">papD_6</name>
    <name evidence="11" type="ORF">NCTC13193_01212</name>
</gene>
<dbReference type="InterPro" id="IPR018046">
    <property type="entry name" value="Pili_assmbl_chaperone_CS"/>
</dbReference>
<dbReference type="EMBL" id="LR134492">
    <property type="protein sequence ID" value="VEI64643.1"/>
    <property type="molecule type" value="Genomic_DNA"/>
</dbReference>
<sequence length="246" mass="27386">MFPHATKLFVILTLAGFSISQANAAISIDRTRVIIMGDEKSAQVNIINHSKKLPYLAQSWLENESEEKINSPLTVLPPLQRLEKDTTVQVNITPLPAAAHLPQDRESLFFYSLQEIPPKSDKANVVQLALRIKIKVFYRPASLKKMATEVWQEKLVLTPVNNGVKVVNPTPFYIVIPTLSVANKPISLPDEAITLKPLSEVTVSNALVKNQAIQLQYINDYGSYNAINYHCTASLCDVVKNGKNRP</sequence>
<dbReference type="Gene3D" id="2.60.40.10">
    <property type="entry name" value="Immunoglobulins"/>
    <property type="match status" value="2"/>
</dbReference>
<dbReference type="PANTHER" id="PTHR30251">
    <property type="entry name" value="PILUS ASSEMBLY CHAPERONE"/>
    <property type="match status" value="1"/>
</dbReference>
<keyword evidence="3" id="KW-1029">Fimbrium biogenesis</keyword>
<name>A0A3S4WFT3_SERFO</name>
<dbReference type="RefSeq" id="WP_141131283.1">
    <property type="nucleotide sequence ID" value="NZ_JBEGWX010000017.1"/>
</dbReference>
<dbReference type="Pfam" id="PF02753">
    <property type="entry name" value="PapD_C"/>
    <property type="match status" value="1"/>
</dbReference>
<feature type="chain" id="PRO_5018620092" evidence="8">
    <location>
        <begin position="25"/>
        <end position="246"/>
    </location>
</feature>
<dbReference type="InterPro" id="IPR016148">
    <property type="entry name" value="Pili_assmbl_chaperone_C"/>
</dbReference>
<feature type="domain" description="Pili assembly chaperone N-terminal" evidence="9">
    <location>
        <begin position="26"/>
        <end position="143"/>
    </location>
</feature>
<evidence type="ECO:0000256" key="4">
    <source>
        <dbReference type="ARBA" id="ARBA00022729"/>
    </source>
</evidence>
<dbReference type="SUPFAM" id="SSF49584">
    <property type="entry name" value="Periplasmic chaperone C-domain"/>
    <property type="match status" value="1"/>
</dbReference>
<feature type="signal peptide" evidence="8">
    <location>
        <begin position="1"/>
        <end position="24"/>
    </location>
</feature>
<keyword evidence="4 8" id="KW-0732">Signal</keyword>
<dbReference type="PANTHER" id="PTHR30251:SF6">
    <property type="entry name" value="FIMBRIAL CHAPERONE YFCS-RELATED"/>
    <property type="match status" value="1"/>
</dbReference>
<evidence type="ECO:0000256" key="8">
    <source>
        <dbReference type="SAM" id="SignalP"/>
    </source>
</evidence>
<keyword evidence="6 7" id="KW-0143">Chaperone</keyword>
<evidence type="ECO:0000259" key="9">
    <source>
        <dbReference type="Pfam" id="PF00345"/>
    </source>
</evidence>
<evidence type="ECO:0000313" key="11">
    <source>
        <dbReference type="EMBL" id="VEI64643.1"/>
    </source>
</evidence>
<evidence type="ECO:0000256" key="7">
    <source>
        <dbReference type="RuleBase" id="RU003918"/>
    </source>
</evidence>
<dbReference type="InterPro" id="IPR008962">
    <property type="entry name" value="PapD-like_sf"/>
</dbReference>
<dbReference type="Proteomes" id="UP000270487">
    <property type="component" value="Chromosome"/>
</dbReference>
<dbReference type="GO" id="GO:0071555">
    <property type="term" value="P:cell wall organization"/>
    <property type="evidence" value="ECO:0007669"/>
    <property type="project" value="InterPro"/>
</dbReference>
<evidence type="ECO:0000256" key="2">
    <source>
        <dbReference type="ARBA" id="ARBA00007399"/>
    </source>
</evidence>
<protein>
    <submittedName>
        <fullName evidence="11">Chaperone protein papD</fullName>
    </submittedName>
</protein>
<dbReference type="SUPFAM" id="SSF49354">
    <property type="entry name" value="PapD-like"/>
    <property type="match status" value="1"/>
</dbReference>
<evidence type="ECO:0000256" key="6">
    <source>
        <dbReference type="ARBA" id="ARBA00023186"/>
    </source>
</evidence>
<dbReference type="InterPro" id="IPR016147">
    <property type="entry name" value="Pili_assmbl_chaperone_N"/>
</dbReference>
<dbReference type="InterPro" id="IPR050643">
    <property type="entry name" value="Periplasmic_pilus_chap"/>
</dbReference>
<comment type="subcellular location">
    <subcellularLocation>
        <location evidence="1 7">Periplasm</location>
    </subcellularLocation>
</comment>
<dbReference type="InterPro" id="IPR036316">
    <property type="entry name" value="Pili_assmbl_chap_C_dom_sf"/>
</dbReference>
<dbReference type="InterPro" id="IPR013783">
    <property type="entry name" value="Ig-like_fold"/>
</dbReference>
<dbReference type="Pfam" id="PF00345">
    <property type="entry name" value="PapD_N"/>
    <property type="match status" value="1"/>
</dbReference>
<evidence type="ECO:0000256" key="3">
    <source>
        <dbReference type="ARBA" id="ARBA00022558"/>
    </source>
</evidence>
<dbReference type="PROSITE" id="PS00635">
    <property type="entry name" value="PILI_CHAPERONE"/>
    <property type="match status" value="1"/>
</dbReference>
<keyword evidence="5" id="KW-0574">Periplasm</keyword>
<comment type="similarity">
    <text evidence="2 7">Belongs to the periplasmic pilus chaperone family.</text>
</comment>
<feature type="domain" description="Pili assembly chaperone C-terminal" evidence="10">
    <location>
        <begin position="166"/>
        <end position="224"/>
    </location>
</feature>
<proteinExistence type="inferred from homology"/>
<dbReference type="FunFam" id="2.60.40.10:FF:000458">
    <property type="entry name" value="Molecular chaperone FimC"/>
    <property type="match status" value="1"/>
</dbReference>
<dbReference type="PRINTS" id="PR00969">
    <property type="entry name" value="CHAPERONPILI"/>
</dbReference>
<evidence type="ECO:0000259" key="10">
    <source>
        <dbReference type="Pfam" id="PF02753"/>
    </source>
</evidence>